<dbReference type="PRINTS" id="PR00455">
    <property type="entry name" value="HTHTETR"/>
</dbReference>
<dbReference type="InterPro" id="IPR009057">
    <property type="entry name" value="Homeodomain-like_sf"/>
</dbReference>
<dbReference type="PROSITE" id="PS50977">
    <property type="entry name" value="HTH_TETR_2"/>
    <property type="match status" value="1"/>
</dbReference>
<feature type="DNA-binding region" description="H-T-H motif" evidence="5">
    <location>
        <begin position="36"/>
        <end position="55"/>
    </location>
</feature>
<dbReference type="Pfam" id="PF13977">
    <property type="entry name" value="TetR_C_6"/>
    <property type="match status" value="1"/>
</dbReference>
<feature type="compositionally biased region" description="Gly residues" evidence="6">
    <location>
        <begin position="206"/>
        <end position="220"/>
    </location>
</feature>
<keyword evidence="4" id="KW-0804">Transcription</keyword>
<protein>
    <submittedName>
        <fullName evidence="8">TetR/AcrR family transcriptional regulator</fullName>
    </submittedName>
</protein>
<comment type="caution">
    <text evidence="8">The sequence shown here is derived from an EMBL/GenBank/DDBJ whole genome shotgun (WGS) entry which is preliminary data.</text>
</comment>
<dbReference type="PANTHER" id="PTHR30055">
    <property type="entry name" value="HTH-TYPE TRANSCRIPTIONAL REGULATOR RUTR"/>
    <property type="match status" value="1"/>
</dbReference>
<dbReference type="PANTHER" id="PTHR30055:SF234">
    <property type="entry name" value="HTH-TYPE TRANSCRIPTIONAL REGULATOR BETI"/>
    <property type="match status" value="1"/>
</dbReference>
<dbReference type="SUPFAM" id="SSF46689">
    <property type="entry name" value="Homeodomain-like"/>
    <property type="match status" value="1"/>
</dbReference>
<evidence type="ECO:0000256" key="6">
    <source>
        <dbReference type="SAM" id="MobiDB-lite"/>
    </source>
</evidence>
<proteinExistence type="predicted"/>
<evidence type="ECO:0000259" key="7">
    <source>
        <dbReference type="PROSITE" id="PS50977"/>
    </source>
</evidence>
<evidence type="ECO:0000256" key="5">
    <source>
        <dbReference type="PROSITE-ProRule" id="PRU00335"/>
    </source>
</evidence>
<keyword evidence="1" id="KW-0678">Repressor</keyword>
<dbReference type="InterPro" id="IPR039538">
    <property type="entry name" value="BetI_C"/>
</dbReference>
<dbReference type="EMBL" id="BAAATR010000022">
    <property type="protein sequence ID" value="GAA2257335.1"/>
    <property type="molecule type" value="Genomic_DNA"/>
</dbReference>
<dbReference type="Pfam" id="PF00440">
    <property type="entry name" value="TetR_N"/>
    <property type="match status" value="1"/>
</dbReference>
<evidence type="ECO:0000256" key="4">
    <source>
        <dbReference type="ARBA" id="ARBA00023163"/>
    </source>
</evidence>
<gene>
    <name evidence="8" type="ORF">GCM10010430_46440</name>
</gene>
<dbReference type="SUPFAM" id="SSF48498">
    <property type="entry name" value="Tetracyclin repressor-like, C-terminal domain"/>
    <property type="match status" value="1"/>
</dbReference>
<dbReference type="Proteomes" id="UP001500305">
    <property type="component" value="Unassembled WGS sequence"/>
</dbReference>
<feature type="domain" description="HTH tetR-type" evidence="7">
    <location>
        <begin position="13"/>
        <end position="73"/>
    </location>
</feature>
<accession>A0ABP5RCZ2</accession>
<sequence>MAPRRMTREETRQQTRERLVTAAAELFAERGVNGASVEQIAERAGYSRGAFYGNFEDKNGLVLELLKQRTLHERQEVEEIGRGAESFEEMLAALRTWHRERGRHLADWLALRMELVLHALRNPEVRPLLAEREELASAAIAEGLRYELARRGAVPPADPAFLALIVHALEDGLLIQRLLRPDEFTDEVVVDAFELLLRSWTAAPEAGGGAAGSTEAGGGAVDSAELS</sequence>
<keyword evidence="9" id="KW-1185">Reference proteome</keyword>
<evidence type="ECO:0000313" key="8">
    <source>
        <dbReference type="EMBL" id="GAA2257335.1"/>
    </source>
</evidence>
<reference evidence="9" key="1">
    <citation type="journal article" date="2019" name="Int. J. Syst. Evol. Microbiol.">
        <title>The Global Catalogue of Microorganisms (GCM) 10K type strain sequencing project: providing services to taxonomists for standard genome sequencing and annotation.</title>
        <authorList>
            <consortium name="The Broad Institute Genomics Platform"/>
            <consortium name="The Broad Institute Genome Sequencing Center for Infectious Disease"/>
            <person name="Wu L."/>
            <person name="Ma J."/>
        </authorList>
    </citation>
    <scope>NUCLEOTIDE SEQUENCE [LARGE SCALE GENOMIC DNA]</scope>
    <source>
        <strain evidence="9">JCM 7356</strain>
    </source>
</reference>
<evidence type="ECO:0000313" key="9">
    <source>
        <dbReference type="Proteomes" id="UP001500305"/>
    </source>
</evidence>
<evidence type="ECO:0000256" key="1">
    <source>
        <dbReference type="ARBA" id="ARBA00022491"/>
    </source>
</evidence>
<dbReference type="RefSeq" id="WP_344638416.1">
    <property type="nucleotide sequence ID" value="NZ_BAAATR010000022.1"/>
</dbReference>
<dbReference type="InterPro" id="IPR001647">
    <property type="entry name" value="HTH_TetR"/>
</dbReference>
<evidence type="ECO:0000256" key="2">
    <source>
        <dbReference type="ARBA" id="ARBA00023015"/>
    </source>
</evidence>
<organism evidence="8 9">
    <name type="scientific">Kitasatospora cystarginea</name>
    <dbReference type="NCBI Taxonomy" id="58350"/>
    <lineage>
        <taxon>Bacteria</taxon>
        <taxon>Bacillati</taxon>
        <taxon>Actinomycetota</taxon>
        <taxon>Actinomycetes</taxon>
        <taxon>Kitasatosporales</taxon>
        <taxon>Streptomycetaceae</taxon>
        <taxon>Kitasatospora</taxon>
    </lineage>
</organism>
<feature type="region of interest" description="Disordered" evidence="6">
    <location>
        <begin position="204"/>
        <end position="227"/>
    </location>
</feature>
<keyword evidence="3 5" id="KW-0238">DNA-binding</keyword>
<name>A0ABP5RCZ2_9ACTN</name>
<keyword evidence="2" id="KW-0805">Transcription regulation</keyword>
<evidence type="ECO:0000256" key="3">
    <source>
        <dbReference type="ARBA" id="ARBA00023125"/>
    </source>
</evidence>
<dbReference type="InterPro" id="IPR050109">
    <property type="entry name" value="HTH-type_TetR-like_transc_reg"/>
</dbReference>
<dbReference type="InterPro" id="IPR036271">
    <property type="entry name" value="Tet_transcr_reg_TetR-rel_C_sf"/>
</dbReference>
<dbReference type="Gene3D" id="1.10.357.10">
    <property type="entry name" value="Tetracycline Repressor, domain 2"/>
    <property type="match status" value="1"/>
</dbReference>